<comment type="caution">
    <text evidence="1">The sequence shown here is derived from an EMBL/GenBank/DDBJ whole genome shotgun (WGS) entry which is preliminary data.</text>
</comment>
<keyword evidence="2" id="KW-1185">Reference proteome</keyword>
<dbReference type="AlphaFoldDB" id="A0A0V8JQ06"/>
<evidence type="ECO:0000313" key="2">
    <source>
        <dbReference type="Proteomes" id="UP000053681"/>
    </source>
</evidence>
<name>A0A0V8JQ06_9BACI</name>
<proteinExistence type="predicted"/>
<reference evidence="1 2" key="1">
    <citation type="submission" date="2015-11" db="EMBL/GenBank/DDBJ databases">
        <title>Bacillus caseinolyticus sp nov.</title>
        <authorList>
            <person name="Dastager S.G."/>
            <person name="Mawlankar R."/>
        </authorList>
    </citation>
    <scope>NUCLEOTIDE SEQUENCE [LARGE SCALE GENOMIC DNA]</scope>
    <source>
        <strain evidence="1 2">SGD-V-76</strain>
    </source>
</reference>
<organism evidence="1 2">
    <name type="scientific">Priestia veravalensis</name>
    <dbReference type="NCBI Taxonomy" id="1414648"/>
    <lineage>
        <taxon>Bacteria</taxon>
        <taxon>Bacillati</taxon>
        <taxon>Bacillota</taxon>
        <taxon>Bacilli</taxon>
        <taxon>Bacillales</taxon>
        <taxon>Bacillaceae</taxon>
        <taxon>Priestia</taxon>
    </lineage>
</organism>
<dbReference type="Proteomes" id="UP000053681">
    <property type="component" value="Unassembled WGS sequence"/>
</dbReference>
<accession>A0A0V8JQ06</accession>
<gene>
    <name evidence="1" type="ORF">AS180_05035</name>
</gene>
<dbReference type="EMBL" id="LNQP01000012">
    <property type="protein sequence ID" value="KSU89020.1"/>
    <property type="molecule type" value="Genomic_DNA"/>
</dbReference>
<sequence length="61" mass="7435">MTRKNQGRKDSVNWTVELLKKLIKVQLFYNSRGIFLLILRSMDWYAFLFRNGVLMQFVFFL</sequence>
<protein>
    <submittedName>
        <fullName evidence="1">Uncharacterized protein</fullName>
    </submittedName>
</protein>
<evidence type="ECO:0000313" key="1">
    <source>
        <dbReference type="EMBL" id="KSU89020.1"/>
    </source>
</evidence>